<evidence type="ECO:0000313" key="1">
    <source>
        <dbReference type="EMBL" id="ELR12151.1"/>
    </source>
</evidence>
<dbReference type="RefSeq" id="XP_004334164.1">
    <property type="nucleotide sequence ID" value="XM_004334116.1"/>
</dbReference>
<gene>
    <name evidence="1" type="ORF">ACA1_140570</name>
</gene>
<dbReference type="KEGG" id="acan:ACA1_140570"/>
<protein>
    <submittedName>
        <fullName evidence="1">Uncharacterized protein</fullName>
    </submittedName>
</protein>
<dbReference type="Proteomes" id="UP000011083">
    <property type="component" value="Unassembled WGS sequence"/>
</dbReference>
<name>L8GJ14_ACACF</name>
<dbReference type="VEuPathDB" id="AmoebaDB:ACA1_140570"/>
<dbReference type="GO" id="GO:0003676">
    <property type="term" value="F:nucleic acid binding"/>
    <property type="evidence" value="ECO:0007669"/>
    <property type="project" value="InterPro"/>
</dbReference>
<dbReference type="InterPro" id="IPR036867">
    <property type="entry name" value="R3H_dom_sf"/>
</dbReference>
<sequence length="114" mass="12851">MSATDAVRPLTQFKGMVDKELHQFEQTQSLASFAFPPLSAAQCDVVRQCAQKHGLGPIVEVKGEKGRLIVWKKDRVPSSVEDRQKADVESRFDEQHEFLLWDASQGTETQLHAK</sequence>
<evidence type="ECO:0000313" key="2">
    <source>
        <dbReference type="Proteomes" id="UP000011083"/>
    </source>
</evidence>
<dbReference type="EMBL" id="KB008128">
    <property type="protein sequence ID" value="ELR12151.1"/>
    <property type="molecule type" value="Genomic_DNA"/>
</dbReference>
<keyword evidence="2" id="KW-1185">Reference proteome</keyword>
<reference evidence="1 2" key="1">
    <citation type="journal article" date="2013" name="Genome Biol.">
        <title>Genome of Acanthamoeba castellanii highlights extensive lateral gene transfer and early evolution of tyrosine kinase signaling.</title>
        <authorList>
            <person name="Clarke M."/>
            <person name="Lohan A.J."/>
            <person name="Liu B."/>
            <person name="Lagkouvardos I."/>
            <person name="Roy S."/>
            <person name="Zafar N."/>
            <person name="Bertelli C."/>
            <person name="Schilde C."/>
            <person name="Kianianmomeni A."/>
            <person name="Burglin T.R."/>
            <person name="Frech C."/>
            <person name="Turcotte B."/>
            <person name="Kopec K.O."/>
            <person name="Synnott J.M."/>
            <person name="Choo C."/>
            <person name="Paponov I."/>
            <person name="Finkler A."/>
            <person name="Soon Heng Tan C."/>
            <person name="Hutchins A.P."/>
            <person name="Weinmeier T."/>
            <person name="Rattei T."/>
            <person name="Chu J.S."/>
            <person name="Gimenez G."/>
            <person name="Irimia M."/>
            <person name="Rigden D.J."/>
            <person name="Fitzpatrick D.A."/>
            <person name="Lorenzo-Morales J."/>
            <person name="Bateman A."/>
            <person name="Chiu C.H."/>
            <person name="Tang P."/>
            <person name="Hegemann P."/>
            <person name="Fromm H."/>
            <person name="Raoult D."/>
            <person name="Greub G."/>
            <person name="Miranda-Saavedra D."/>
            <person name="Chen N."/>
            <person name="Nash P."/>
            <person name="Ginger M.L."/>
            <person name="Horn M."/>
            <person name="Schaap P."/>
            <person name="Caler L."/>
            <person name="Loftus B."/>
        </authorList>
    </citation>
    <scope>NUCLEOTIDE SEQUENCE [LARGE SCALE GENOMIC DNA]</scope>
    <source>
        <strain evidence="1 2">Neff</strain>
    </source>
</reference>
<dbReference type="Gene3D" id="3.30.1370.50">
    <property type="entry name" value="R3H-like domain"/>
    <property type="match status" value="1"/>
</dbReference>
<dbReference type="AlphaFoldDB" id="L8GJ14"/>
<accession>L8GJ14</accession>
<organism evidence="1 2">
    <name type="scientific">Acanthamoeba castellanii (strain ATCC 30010 / Neff)</name>
    <dbReference type="NCBI Taxonomy" id="1257118"/>
    <lineage>
        <taxon>Eukaryota</taxon>
        <taxon>Amoebozoa</taxon>
        <taxon>Discosea</taxon>
        <taxon>Longamoebia</taxon>
        <taxon>Centramoebida</taxon>
        <taxon>Acanthamoebidae</taxon>
        <taxon>Acanthamoeba</taxon>
    </lineage>
</organism>
<dbReference type="GeneID" id="14912605"/>
<proteinExistence type="predicted"/>